<proteinExistence type="predicted"/>
<evidence type="ECO:0000313" key="3">
    <source>
        <dbReference type="Proteomes" id="UP000182894"/>
    </source>
</evidence>
<sequence>MSTATLHYLYDPFCGWCYGAAPMISAAMSVPGVHVQPQGIGMLSGDKRRTMSPEWRDFVRPHETRITFYSKQTFGDAYVNGLQERDDVVLDSSLPIAAMLAAEALSGRGVEMLKRLQVAYYQEGRAIADIAVIIDVAEVLGYDPQTFEGQLLALLDDGIEQHLESSHAVMRRMGAQGVPAFALEIDGQWEVLAFGHYLSRPELFRKDLEARVNRAA</sequence>
<reference evidence="3" key="1">
    <citation type="submission" date="2016-10" db="EMBL/GenBank/DDBJ databases">
        <authorList>
            <person name="Varghese N."/>
            <person name="Submissions S."/>
        </authorList>
    </citation>
    <scope>NUCLEOTIDE SEQUENCE [LARGE SCALE GENOMIC DNA]</scope>
    <source>
        <strain evidence="3">ATCC 700689</strain>
    </source>
</reference>
<feature type="domain" description="DSBA-like thioredoxin" evidence="1">
    <location>
        <begin position="10"/>
        <end position="195"/>
    </location>
</feature>
<gene>
    <name evidence="2" type="ORF">SAMN05216605_102311</name>
</gene>
<dbReference type="CDD" id="cd03025">
    <property type="entry name" value="DsbA_FrnE_like"/>
    <property type="match status" value="1"/>
</dbReference>
<dbReference type="RefSeq" id="WP_074750652.1">
    <property type="nucleotide sequence ID" value="NZ_FNCO01000002.1"/>
</dbReference>
<evidence type="ECO:0000313" key="2">
    <source>
        <dbReference type="EMBL" id="SDG52169.1"/>
    </source>
</evidence>
<dbReference type="AlphaFoldDB" id="A0A1G7UYG3"/>
<organism evidence="2 3">
    <name type="scientific">Pseudomonas abietaniphila</name>
    <dbReference type="NCBI Taxonomy" id="89065"/>
    <lineage>
        <taxon>Bacteria</taxon>
        <taxon>Pseudomonadati</taxon>
        <taxon>Pseudomonadota</taxon>
        <taxon>Gammaproteobacteria</taxon>
        <taxon>Pseudomonadales</taxon>
        <taxon>Pseudomonadaceae</taxon>
        <taxon>Pseudomonas</taxon>
    </lineage>
</organism>
<dbReference type="Proteomes" id="UP000182894">
    <property type="component" value="Unassembled WGS sequence"/>
</dbReference>
<protein>
    <recommendedName>
        <fullName evidence="1">DSBA-like thioredoxin domain-containing protein</fullName>
    </recommendedName>
</protein>
<dbReference type="PANTHER" id="PTHR13887:SF51">
    <property type="entry name" value="DSBA FAMILY PROTEIN"/>
    <property type="match status" value="1"/>
</dbReference>
<accession>A0A1G7UYG3</accession>
<keyword evidence="3" id="KW-1185">Reference proteome</keyword>
<dbReference type="GO" id="GO:0016491">
    <property type="term" value="F:oxidoreductase activity"/>
    <property type="evidence" value="ECO:0007669"/>
    <property type="project" value="InterPro"/>
</dbReference>
<dbReference type="InterPro" id="IPR036249">
    <property type="entry name" value="Thioredoxin-like_sf"/>
</dbReference>
<dbReference type="Gene3D" id="3.40.30.10">
    <property type="entry name" value="Glutaredoxin"/>
    <property type="match status" value="1"/>
</dbReference>
<dbReference type="Pfam" id="PF01323">
    <property type="entry name" value="DSBA"/>
    <property type="match status" value="1"/>
</dbReference>
<dbReference type="OrthoDB" id="9813770at2"/>
<evidence type="ECO:0000259" key="1">
    <source>
        <dbReference type="Pfam" id="PF01323"/>
    </source>
</evidence>
<dbReference type="EMBL" id="FNCO01000002">
    <property type="protein sequence ID" value="SDG52169.1"/>
    <property type="molecule type" value="Genomic_DNA"/>
</dbReference>
<dbReference type="InterPro" id="IPR001853">
    <property type="entry name" value="DSBA-like_thioredoxin_dom"/>
</dbReference>
<dbReference type="STRING" id="89065.SAMN05216605_102311"/>
<dbReference type="SUPFAM" id="SSF52833">
    <property type="entry name" value="Thioredoxin-like"/>
    <property type="match status" value="1"/>
</dbReference>
<name>A0A1G7UYG3_9PSED</name>
<dbReference type="PANTHER" id="PTHR13887">
    <property type="entry name" value="GLUTATHIONE S-TRANSFERASE KAPPA"/>
    <property type="match status" value="1"/>
</dbReference>